<feature type="region of interest" description="Disordered" evidence="1">
    <location>
        <begin position="1"/>
        <end position="69"/>
    </location>
</feature>
<evidence type="ECO:0000313" key="2">
    <source>
        <dbReference type="EMBL" id="RNJ60487.1"/>
    </source>
</evidence>
<accession>A0A3M9YIW4</accession>
<comment type="caution">
    <text evidence="2">The sequence shown here is derived from an EMBL/GenBank/DDBJ whole genome shotgun (WGS) entry which is preliminary data.</text>
</comment>
<evidence type="ECO:0000256" key="1">
    <source>
        <dbReference type="SAM" id="MobiDB-lite"/>
    </source>
</evidence>
<feature type="compositionally biased region" description="Polar residues" evidence="1">
    <location>
        <begin position="40"/>
        <end position="49"/>
    </location>
</feature>
<dbReference type="RefSeq" id="XP_028498645.1">
    <property type="nucleotide sequence ID" value="XM_028641520.1"/>
</dbReference>
<reference evidence="2 3" key="1">
    <citation type="submission" date="2018-10" db="EMBL/GenBank/DDBJ databases">
        <title>Genome sequence of Verticillium nonalfalfae VnAa140.</title>
        <authorList>
            <person name="Stajich J.E."/>
            <person name="Kasson M.T."/>
        </authorList>
    </citation>
    <scope>NUCLEOTIDE SEQUENCE [LARGE SCALE GENOMIC DNA]</scope>
    <source>
        <strain evidence="2 3">VnAa140</strain>
    </source>
</reference>
<keyword evidence="3" id="KW-1185">Reference proteome</keyword>
<dbReference type="Proteomes" id="UP000267145">
    <property type="component" value="Unassembled WGS sequence"/>
</dbReference>
<name>A0A3M9YIW4_9PEZI</name>
<sequence length="109" mass="12383">MTSKARNNEPRGRHEVIPFRHPDTLAYPPRPFDTAWPDTDATTSSTFNCPTAPHQCAAPGPPKLDQQRLQASPRFAEPFTSHGGCIPCWLESQSMYNPNCIHRRNQRNR</sequence>
<dbReference type="GeneID" id="39611099"/>
<protein>
    <submittedName>
        <fullName evidence="2">Uncharacterized protein</fullName>
    </submittedName>
</protein>
<feature type="compositionally biased region" description="Basic and acidic residues" evidence="1">
    <location>
        <begin position="1"/>
        <end position="23"/>
    </location>
</feature>
<organism evidence="2 3">
    <name type="scientific">Verticillium nonalfalfae</name>
    <dbReference type="NCBI Taxonomy" id="1051616"/>
    <lineage>
        <taxon>Eukaryota</taxon>
        <taxon>Fungi</taxon>
        <taxon>Dikarya</taxon>
        <taxon>Ascomycota</taxon>
        <taxon>Pezizomycotina</taxon>
        <taxon>Sordariomycetes</taxon>
        <taxon>Hypocreomycetidae</taxon>
        <taxon>Glomerellales</taxon>
        <taxon>Plectosphaerellaceae</taxon>
        <taxon>Verticillium</taxon>
    </lineage>
</organism>
<proteinExistence type="predicted"/>
<dbReference type="EMBL" id="RBVV01000006">
    <property type="protein sequence ID" value="RNJ60487.1"/>
    <property type="molecule type" value="Genomic_DNA"/>
</dbReference>
<dbReference type="AlphaFoldDB" id="A0A3M9YIW4"/>
<evidence type="ECO:0000313" key="3">
    <source>
        <dbReference type="Proteomes" id="UP000267145"/>
    </source>
</evidence>
<gene>
    <name evidence="2" type="ORF">D7B24_007410</name>
</gene>